<dbReference type="RefSeq" id="WP_344723039.1">
    <property type="nucleotide sequence ID" value="NZ_BAAAUS010000017.1"/>
</dbReference>
<sequence>MSREVSRCGMRAVSGWAALRPIRETTPLATGAVQHPLPVAAP</sequence>
<reference evidence="2" key="1">
    <citation type="journal article" date="2019" name="Int. J. Syst. Evol. Microbiol.">
        <title>The Global Catalogue of Microorganisms (GCM) 10K type strain sequencing project: providing services to taxonomists for standard genome sequencing and annotation.</title>
        <authorList>
            <consortium name="The Broad Institute Genomics Platform"/>
            <consortium name="The Broad Institute Genome Sequencing Center for Infectious Disease"/>
            <person name="Wu L."/>
            <person name="Ma J."/>
        </authorList>
    </citation>
    <scope>NUCLEOTIDE SEQUENCE [LARGE SCALE GENOMIC DNA]</scope>
    <source>
        <strain evidence="2">CCM 7043</strain>
    </source>
</reference>
<accession>A0ABW4EMM0</accession>
<gene>
    <name evidence="1" type="ORF">ACFSJD_01750</name>
</gene>
<evidence type="ECO:0000313" key="1">
    <source>
        <dbReference type="EMBL" id="MFD1516192.1"/>
    </source>
</evidence>
<comment type="caution">
    <text evidence="1">The sequence shown here is derived from an EMBL/GenBank/DDBJ whole genome shotgun (WGS) entry which is preliminary data.</text>
</comment>
<name>A0ABW4EMM0_9PSEU</name>
<keyword evidence="2" id="KW-1185">Reference proteome</keyword>
<proteinExistence type="predicted"/>
<dbReference type="Proteomes" id="UP001597114">
    <property type="component" value="Unassembled WGS sequence"/>
</dbReference>
<evidence type="ECO:0000313" key="2">
    <source>
        <dbReference type="Proteomes" id="UP001597114"/>
    </source>
</evidence>
<protein>
    <submittedName>
        <fullName evidence="1">Uncharacterized protein</fullName>
    </submittedName>
</protein>
<organism evidence="1 2">
    <name type="scientific">Pseudonocardia yunnanensis</name>
    <dbReference type="NCBI Taxonomy" id="58107"/>
    <lineage>
        <taxon>Bacteria</taxon>
        <taxon>Bacillati</taxon>
        <taxon>Actinomycetota</taxon>
        <taxon>Actinomycetes</taxon>
        <taxon>Pseudonocardiales</taxon>
        <taxon>Pseudonocardiaceae</taxon>
        <taxon>Pseudonocardia</taxon>
    </lineage>
</organism>
<dbReference type="EMBL" id="JBHUCO010000002">
    <property type="protein sequence ID" value="MFD1516192.1"/>
    <property type="molecule type" value="Genomic_DNA"/>
</dbReference>